<evidence type="ECO:0000256" key="3">
    <source>
        <dbReference type="ARBA" id="ARBA00004991"/>
    </source>
</evidence>
<feature type="transmembrane region" description="Helical" evidence="7">
    <location>
        <begin position="104"/>
        <end position="121"/>
    </location>
</feature>
<reference evidence="10" key="1">
    <citation type="submission" date="2025-08" db="UniProtKB">
        <authorList>
            <consortium name="RefSeq"/>
        </authorList>
    </citation>
    <scope>IDENTIFICATION</scope>
    <source>
        <strain evidence="10">Airmid</strain>
    </source>
</reference>
<evidence type="ECO:0000256" key="1">
    <source>
        <dbReference type="ARBA" id="ARBA00004141"/>
    </source>
</evidence>
<sequence>MVFVSKTLNESIIMNLINRYVDVINGSYHLMKCSTNKPFWMDFSESLVDLIRKNNYYRTEFSYIVIAIGIISFIRYLIFNVIGNILITKGILLEKHRNKFCQDFWVFIFRTQVFLLAWNIYNETTKTFNNDDIGMIIEFKIKLLYLLTTSEYIHSTCLLMLGYNHDKDASIWIIHHTIGIILFLLSYILRLDFLVIAGIYMLEVTDLFIFSKCFLKLQINLLKKYINYLRVNVFIISLFVWCFSRLYSYPLIFSPIAIDHFKQFCHLDQGSIYIFIYGLLILIHLTNFYWTFTLAKVTLILIRKGITANIEDARDLNYTSDEKKIE</sequence>
<dbReference type="InterPro" id="IPR016439">
    <property type="entry name" value="Lag1/Lac1-like"/>
</dbReference>
<evidence type="ECO:0000313" key="10">
    <source>
        <dbReference type="RefSeq" id="XP_027196871.1"/>
    </source>
</evidence>
<keyword evidence="4 7" id="KW-0812">Transmembrane</keyword>
<dbReference type="GO" id="GO:0046513">
    <property type="term" value="P:ceramide biosynthetic process"/>
    <property type="evidence" value="ECO:0007669"/>
    <property type="project" value="InterPro"/>
</dbReference>
<dbReference type="UniPathway" id="UPA00222"/>
<evidence type="ECO:0000259" key="8">
    <source>
        <dbReference type="Pfam" id="PF03798"/>
    </source>
</evidence>
<name>A0A6P6XVJ0_DERPT</name>
<feature type="transmembrane region" description="Helical" evidence="7">
    <location>
        <begin position="227"/>
        <end position="252"/>
    </location>
</feature>
<dbReference type="InterPro" id="IPR006634">
    <property type="entry name" value="TLC-dom"/>
</dbReference>
<dbReference type="Pfam" id="PF03798">
    <property type="entry name" value="TRAM_LAG1_CLN8"/>
    <property type="match status" value="1"/>
</dbReference>
<protein>
    <submittedName>
        <fullName evidence="10">ASC1-like protein 2</fullName>
    </submittedName>
</protein>
<comment type="pathway">
    <text evidence="2">Lipid metabolism; sphingolipid metabolism.</text>
</comment>
<dbReference type="PANTHER" id="PTHR12560">
    <property type="entry name" value="LONGEVITY ASSURANCE FACTOR 1 LAG1"/>
    <property type="match status" value="1"/>
</dbReference>
<gene>
    <name evidence="10" type="primary">LOC113791308</name>
</gene>
<comment type="subcellular location">
    <subcellularLocation>
        <location evidence="1">Membrane</location>
        <topology evidence="1">Multi-pass membrane protein</topology>
    </subcellularLocation>
</comment>
<evidence type="ECO:0000256" key="6">
    <source>
        <dbReference type="ARBA" id="ARBA00023136"/>
    </source>
</evidence>
<feature type="transmembrane region" description="Helical" evidence="7">
    <location>
        <begin position="195"/>
        <end position="215"/>
    </location>
</feature>
<dbReference type="RefSeq" id="XP_027196871.1">
    <property type="nucleotide sequence ID" value="XM_027341070.1"/>
</dbReference>
<proteinExistence type="predicted"/>
<feature type="domain" description="TLC" evidence="8">
    <location>
        <begin position="99"/>
        <end position="295"/>
    </location>
</feature>
<accession>A0A6P6XVJ0</accession>
<feature type="transmembrane region" description="Helical" evidence="7">
    <location>
        <begin position="169"/>
        <end position="189"/>
    </location>
</feature>
<comment type="pathway">
    <text evidence="3">Sphingolipid metabolism.</text>
</comment>
<feature type="transmembrane region" description="Helical" evidence="7">
    <location>
        <begin position="61"/>
        <end position="83"/>
    </location>
</feature>
<organism evidence="9 10">
    <name type="scientific">Dermatophagoides pteronyssinus</name>
    <name type="common">European house dust mite</name>
    <dbReference type="NCBI Taxonomy" id="6956"/>
    <lineage>
        <taxon>Eukaryota</taxon>
        <taxon>Metazoa</taxon>
        <taxon>Ecdysozoa</taxon>
        <taxon>Arthropoda</taxon>
        <taxon>Chelicerata</taxon>
        <taxon>Arachnida</taxon>
        <taxon>Acari</taxon>
        <taxon>Acariformes</taxon>
        <taxon>Sarcoptiformes</taxon>
        <taxon>Astigmata</taxon>
        <taxon>Psoroptidia</taxon>
        <taxon>Analgoidea</taxon>
        <taxon>Pyroglyphidae</taxon>
        <taxon>Dermatophagoidinae</taxon>
        <taxon>Dermatophagoides</taxon>
    </lineage>
</organism>
<keyword evidence="5 7" id="KW-1133">Transmembrane helix</keyword>
<keyword evidence="6 7" id="KW-0472">Membrane</keyword>
<feature type="transmembrane region" description="Helical" evidence="7">
    <location>
        <begin position="272"/>
        <end position="295"/>
    </location>
</feature>
<evidence type="ECO:0000256" key="5">
    <source>
        <dbReference type="ARBA" id="ARBA00022989"/>
    </source>
</evidence>
<dbReference type="PANTHER" id="PTHR12560:SF0">
    <property type="entry name" value="LD18904P"/>
    <property type="match status" value="1"/>
</dbReference>
<dbReference type="GO" id="GO:0050291">
    <property type="term" value="F:sphingosine N-acyltransferase activity"/>
    <property type="evidence" value="ECO:0007669"/>
    <property type="project" value="InterPro"/>
</dbReference>
<dbReference type="KEGG" id="dpte:113791308"/>
<keyword evidence="9" id="KW-1185">Reference proteome</keyword>
<dbReference type="InParanoid" id="A0A6P6XVJ0"/>
<dbReference type="GO" id="GO:0016020">
    <property type="term" value="C:membrane"/>
    <property type="evidence" value="ECO:0007669"/>
    <property type="project" value="UniProtKB-SubCell"/>
</dbReference>
<evidence type="ECO:0000313" key="9">
    <source>
        <dbReference type="Proteomes" id="UP000515146"/>
    </source>
</evidence>
<dbReference type="Proteomes" id="UP000515146">
    <property type="component" value="Unplaced"/>
</dbReference>
<evidence type="ECO:0000256" key="7">
    <source>
        <dbReference type="SAM" id="Phobius"/>
    </source>
</evidence>
<evidence type="ECO:0000256" key="2">
    <source>
        <dbReference type="ARBA" id="ARBA00004760"/>
    </source>
</evidence>
<evidence type="ECO:0000256" key="4">
    <source>
        <dbReference type="ARBA" id="ARBA00022692"/>
    </source>
</evidence>
<feature type="transmembrane region" description="Helical" evidence="7">
    <location>
        <begin position="141"/>
        <end position="162"/>
    </location>
</feature>
<dbReference type="AlphaFoldDB" id="A0A6P6XVJ0"/>
<dbReference type="OrthoDB" id="10376290at2759"/>
<dbReference type="GO" id="GO:0005783">
    <property type="term" value="C:endoplasmic reticulum"/>
    <property type="evidence" value="ECO:0007669"/>
    <property type="project" value="TreeGrafter"/>
</dbReference>